<keyword evidence="4 10" id="KW-0436">Ligase</keyword>
<keyword evidence="13" id="KW-1185">Reference proteome</keyword>
<dbReference type="GO" id="GO:0004820">
    <property type="term" value="F:glycine-tRNA ligase activity"/>
    <property type="evidence" value="ECO:0007669"/>
    <property type="project" value="UniProtKB-UniRule"/>
</dbReference>
<evidence type="ECO:0000256" key="2">
    <source>
        <dbReference type="ARBA" id="ARBA00008226"/>
    </source>
</evidence>
<protein>
    <recommendedName>
        <fullName evidence="10">Glycine--tRNA ligase beta subunit</fullName>
        <ecNumber evidence="10">6.1.1.14</ecNumber>
    </recommendedName>
    <alternativeName>
        <fullName evidence="10">Glycyl-tRNA synthetase beta subunit</fullName>
        <shortName evidence="10">GlyRS</shortName>
    </alternativeName>
</protein>
<evidence type="ECO:0000313" key="13">
    <source>
        <dbReference type="Proteomes" id="UP000033423"/>
    </source>
</evidence>
<comment type="subunit">
    <text evidence="10">Tetramer of two alpha and two beta subunits.</text>
</comment>
<evidence type="ECO:0000259" key="11">
    <source>
        <dbReference type="Pfam" id="PF05746"/>
    </source>
</evidence>
<dbReference type="Proteomes" id="UP000033423">
    <property type="component" value="Unassembled WGS sequence"/>
</dbReference>
<evidence type="ECO:0000256" key="1">
    <source>
        <dbReference type="ARBA" id="ARBA00004496"/>
    </source>
</evidence>
<comment type="similarity">
    <text evidence="2 10">Belongs to the class-II aminoacyl-tRNA synthetase family.</text>
</comment>
<dbReference type="GO" id="GO:0005524">
    <property type="term" value="F:ATP binding"/>
    <property type="evidence" value="ECO:0007669"/>
    <property type="project" value="UniProtKB-UniRule"/>
</dbReference>
<evidence type="ECO:0000256" key="6">
    <source>
        <dbReference type="ARBA" id="ARBA00022840"/>
    </source>
</evidence>
<comment type="catalytic activity">
    <reaction evidence="9 10">
        <text>tRNA(Gly) + glycine + ATP = glycyl-tRNA(Gly) + AMP + diphosphate</text>
        <dbReference type="Rhea" id="RHEA:16013"/>
        <dbReference type="Rhea" id="RHEA-COMP:9664"/>
        <dbReference type="Rhea" id="RHEA-COMP:9683"/>
        <dbReference type="ChEBI" id="CHEBI:30616"/>
        <dbReference type="ChEBI" id="CHEBI:33019"/>
        <dbReference type="ChEBI" id="CHEBI:57305"/>
        <dbReference type="ChEBI" id="CHEBI:78442"/>
        <dbReference type="ChEBI" id="CHEBI:78522"/>
        <dbReference type="ChEBI" id="CHEBI:456215"/>
        <dbReference type="EC" id="6.1.1.14"/>
    </reaction>
</comment>
<dbReference type="GO" id="GO:0006420">
    <property type="term" value="P:arginyl-tRNA aminoacylation"/>
    <property type="evidence" value="ECO:0007669"/>
    <property type="project" value="InterPro"/>
</dbReference>
<keyword evidence="3 10" id="KW-0963">Cytoplasm</keyword>
<reference evidence="12 13" key="1">
    <citation type="submission" date="2015-02" db="EMBL/GenBank/DDBJ databases">
        <title>Single-cell genomics of uncultivated deep-branching MTB reveals a conserved set of magnetosome genes.</title>
        <authorList>
            <person name="Kolinko S."/>
            <person name="Richter M."/>
            <person name="Glockner F.O."/>
            <person name="Brachmann A."/>
            <person name="Schuler D."/>
        </authorList>
    </citation>
    <scope>NUCLEOTIDE SEQUENCE [LARGE SCALE GENOMIC DNA]</scope>
    <source>
        <strain evidence="12">TM-1</strain>
    </source>
</reference>
<feature type="domain" description="DALR anticodon binding" evidence="11">
    <location>
        <begin position="470"/>
        <end position="559"/>
    </location>
</feature>
<name>A0A0F3GXU4_9BACT</name>
<dbReference type="InterPro" id="IPR015944">
    <property type="entry name" value="Gly-tRNA-synth_bsu"/>
</dbReference>
<evidence type="ECO:0000256" key="5">
    <source>
        <dbReference type="ARBA" id="ARBA00022741"/>
    </source>
</evidence>
<evidence type="ECO:0000256" key="8">
    <source>
        <dbReference type="ARBA" id="ARBA00023146"/>
    </source>
</evidence>
<keyword evidence="8 10" id="KW-0030">Aminoacyl-tRNA synthetase</keyword>
<dbReference type="PANTHER" id="PTHR30075">
    <property type="entry name" value="GLYCYL-TRNA SYNTHETASE"/>
    <property type="match status" value="1"/>
</dbReference>
<evidence type="ECO:0000256" key="7">
    <source>
        <dbReference type="ARBA" id="ARBA00022917"/>
    </source>
</evidence>
<dbReference type="GO" id="GO:0005829">
    <property type="term" value="C:cytosol"/>
    <property type="evidence" value="ECO:0007669"/>
    <property type="project" value="TreeGrafter"/>
</dbReference>
<dbReference type="GO" id="GO:0004814">
    <property type="term" value="F:arginine-tRNA ligase activity"/>
    <property type="evidence" value="ECO:0007669"/>
    <property type="project" value="InterPro"/>
</dbReference>
<evidence type="ECO:0000256" key="9">
    <source>
        <dbReference type="ARBA" id="ARBA00047937"/>
    </source>
</evidence>
<proteinExistence type="inferred from homology"/>
<evidence type="ECO:0000313" key="12">
    <source>
        <dbReference type="EMBL" id="KJU85523.1"/>
    </source>
</evidence>
<dbReference type="NCBIfam" id="TIGR00211">
    <property type="entry name" value="glyS"/>
    <property type="match status" value="1"/>
</dbReference>
<sequence length="577" mass="65188">MAIIREEGRALNEIAASLFTQIVTSLHFPKAMRWADLDTRFVRPVRWLMALCNGAVVEFEFAGVKSSNTTRGHRFLANNIIEVSDAAQYHEVLAANYVILDQDKRRQQIWAQCQETAAECGALPAPDDGLLQQVTHLVEYPQAIAGEFDDVYLNLPRELLITVMRDHQRCFAVEGQDGRLLNRFIVIGNTVKDNADVVGIGARRVIRARLEDARFYYDEDIKLSLLQRLERLKGVVFQEALGTVFDKVERLFAIGDLLWLRLFDPATVTIDRERLRMAIRLCKADLTTGVVREFPELQGIMGKYYALKNGQEPEVAQAILEHYLPAYAGDNIPATKIGMIVSLADKLDNLVSFFSIGKTPTGSEDPYALRRQAMGVIAILLQGGFAVTLEGILTESVDALKRPRDVLDVLYAFFRHRLQALFSTMGYAHDVIQAVIAQFQCVQMSHLVGRMDALKRLQEMQRYNEFLIAFKRIYNIVPRDIDNAYVVDVRLMEGVQESGLYDALRQRRQGIEATVSGGEFGRALELLTELVGPINEFFDKVLVMAKDEGQRANRLALLRDILRASSTVADISRMQER</sequence>
<keyword evidence="6 10" id="KW-0067">ATP-binding</keyword>
<dbReference type="PATRIC" id="fig|29290.4.peg.3035"/>
<dbReference type="PRINTS" id="PR01045">
    <property type="entry name" value="TRNASYNTHGB"/>
</dbReference>
<dbReference type="EC" id="6.1.1.14" evidence="10"/>
<dbReference type="EMBL" id="LACI01000983">
    <property type="protein sequence ID" value="KJU85523.1"/>
    <property type="molecule type" value="Genomic_DNA"/>
</dbReference>
<dbReference type="AlphaFoldDB" id="A0A0F3GXU4"/>
<dbReference type="InterPro" id="IPR006194">
    <property type="entry name" value="Gly-tRNA-synth_heterodimer"/>
</dbReference>
<dbReference type="InterPro" id="IPR008909">
    <property type="entry name" value="DALR_anticod-bd"/>
</dbReference>
<dbReference type="PROSITE" id="PS50861">
    <property type="entry name" value="AA_TRNA_LIGASE_II_GLYAB"/>
    <property type="match status" value="1"/>
</dbReference>
<gene>
    <name evidence="10" type="primary">glyS</name>
    <name evidence="12" type="ORF">MBAV_002274</name>
</gene>
<dbReference type="SUPFAM" id="SSF109604">
    <property type="entry name" value="HD-domain/PDEase-like"/>
    <property type="match status" value="1"/>
</dbReference>
<keyword evidence="7 10" id="KW-0648">Protein biosynthesis</keyword>
<evidence type="ECO:0000256" key="3">
    <source>
        <dbReference type="ARBA" id="ARBA00022490"/>
    </source>
</evidence>
<evidence type="ECO:0000256" key="10">
    <source>
        <dbReference type="HAMAP-Rule" id="MF_00255"/>
    </source>
</evidence>
<comment type="caution">
    <text evidence="12">The sequence shown here is derived from an EMBL/GenBank/DDBJ whole genome shotgun (WGS) entry which is preliminary data.</text>
</comment>
<organism evidence="12 13">
    <name type="scientific">Candidatus Magnetobacterium bavaricum</name>
    <dbReference type="NCBI Taxonomy" id="29290"/>
    <lineage>
        <taxon>Bacteria</taxon>
        <taxon>Pseudomonadati</taxon>
        <taxon>Nitrospirota</taxon>
        <taxon>Thermodesulfovibrionia</taxon>
        <taxon>Thermodesulfovibrionales</taxon>
        <taxon>Candidatus Magnetobacteriaceae</taxon>
        <taxon>Candidatus Magnetobacterium</taxon>
    </lineage>
</organism>
<keyword evidence="5 10" id="KW-0547">Nucleotide-binding</keyword>
<dbReference type="Pfam" id="PF02092">
    <property type="entry name" value="tRNA_synt_2f"/>
    <property type="match status" value="1"/>
</dbReference>
<dbReference type="HAMAP" id="MF_00255">
    <property type="entry name" value="Gly_tRNA_synth_beta"/>
    <property type="match status" value="1"/>
</dbReference>
<dbReference type="Pfam" id="PF05746">
    <property type="entry name" value="DALR_1"/>
    <property type="match status" value="1"/>
</dbReference>
<comment type="subcellular location">
    <subcellularLocation>
        <location evidence="1 10">Cytoplasm</location>
    </subcellularLocation>
</comment>
<dbReference type="PANTHER" id="PTHR30075:SF2">
    <property type="entry name" value="GLYCINE--TRNA LIGASE, CHLOROPLASTIC_MITOCHONDRIAL 2"/>
    <property type="match status" value="1"/>
</dbReference>
<dbReference type="GO" id="GO:0006426">
    <property type="term" value="P:glycyl-tRNA aminoacylation"/>
    <property type="evidence" value="ECO:0007669"/>
    <property type="project" value="UniProtKB-UniRule"/>
</dbReference>
<evidence type="ECO:0000256" key="4">
    <source>
        <dbReference type="ARBA" id="ARBA00022598"/>
    </source>
</evidence>
<accession>A0A0F3GXU4</accession>